<keyword evidence="1" id="KW-0812">Transmembrane</keyword>
<evidence type="ECO:0000313" key="3">
    <source>
        <dbReference type="Proteomes" id="UP001500956"/>
    </source>
</evidence>
<feature type="transmembrane region" description="Helical" evidence="1">
    <location>
        <begin position="32"/>
        <end position="51"/>
    </location>
</feature>
<keyword evidence="1" id="KW-0472">Membrane</keyword>
<gene>
    <name evidence="2" type="ORF">GCM10023216_21960</name>
</gene>
<keyword evidence="3" id="KW-1185">Reference proteome</keyword>
<evidence type="ECO:0000313" key="2">
    <source>
        <dbReference type="EMBL" id="GAA4729947.1"/>
    </source>
</evidence>
<keyword evidence="1" id="KW-1133">Transmembrane helix</keyword>
<reference evidence="3" key="1">
    <citation type="journal article" date="2019" name="Int. J. Syst. Evol. Microbiol.">
        <title>The Global Catalogue of Microorganisms (GCM) 10K type strain sequencing project: providing services to taxonomists for standard genome sequencing and annotation.</title>
        <authorList>
            <consortium name="The Broad Institute Genomics Platform"/>
            <consortium name="The Broad Institute Genome Sequencing Center for Infectious Disease"/>
            <person name="Wu L."/>
            <person name="Ma J."/>
        </authorList>
    </citation>
    <scope>NUCLEOTIDE SEQUENCE [LARGE SCALE GENOMIC DNA]</scope>
    <source>
        <strain evidence="3">JCM 18063</strain>
    </source>
</reference>
<proteinExistence type="predicted"/>
<dbReference type="EMBL" id="BAABID010000009">
    <property type="protein sequence ID" value="GAA4729947.1"/>
    <property type="molecule type" value="Genomic_DNA"/>
</dbReference>
<sequence length="114" mass="12321">MTIKRATVATSALMLMSAAIWAIVTGHVVGGWILSLTLPALVAYGLIRRLLHARRPTPAVRPAVQGMGEVQNMILNRPSVPVTYGSQVETVVVEGDSDIRDSLFEDPGSERKQL</sequence>
<evidence type="ECO:0000256" key="1">
    <source>
        <dbReference type="SAM" id="Phobius"/>
    </source>
</evidence>
<comment type="caution">
    <text evidence="2">The sequence shown here is derived from an EMBL/GenBank/DDBJ whole genome shotgun (WGS) entry which is preliminary data.</text>
</comment>
<accession>A0ABP8YGY7</accession>
<protein>
    <submittedName>
        <fullName evidence="2">Uncharacterized protein</fullName>
    </submittedName>
</protein>
<organism evidence="2 3">
    <name type="scientific">Isoptericola chiayiensis</name>
    <dbReference type="NCBI Taxonomy" id="579446"/>
    <lineage>
        <taxon>Bacteria</taxon>
        <taxon>Bacillati</taxon>
        <taxon>Actinomycetota</taxon>
        <taxon>Actinomycetes</taxon>
        <taxon>Micrococcales</taxon>
        <taxon>Promicromonosporaceae</taxon>
        <taxon>Isoptericola</taxon>
    </lineage>
</organism>
<dbReference type="RefSeq" id="WP_172150449.1">
    <property type="nucleotide sequence ID" value="NZ_BAABID010000009.1"/>
</dbReference>
<name>A0ABP8YGY7_9MICO</name>
<dbReference type="Proteomes" id="UP001500956">
    <property type="component" value="Unassembled WGS sequence"/>
</dbReference>